<dbReference type="Proteomes" id="UP000824782">
    <property type="component" value="Unassembled WGS sequence"/>
</dbReference>
<keyword evidence="5" id="KW-1185">Reference proteome</keyword>
<comment type="caution">
    <text evidence="4">The sequence shown here is derived from an EMBL/GenBank/DDBJ whole genome shotgun (WGS) entry which is preliminary data.</text>
</comment>
<dbReference type="GO" id="GO:0005737">
    <property type="term" value="C:cytoplasm"/>
    <property type="evidence" value="ECO:0007669"/>
    <property type="project" value="TreeGrafter"/>
</dbReference>
<protein>
    <submittedName>
        <fullName evidence="4">Uncharacterized protein</fullName>
    </submittedName>
</protein>
<reference evidence="4" key="1">
    <citation type="thesis" date="2020" institute="ProQuest LLC" country="789 East Eisenhower Parkway, Ann Arbor, MI, USA">
        <title>Comparative Genomics and Chromosome Evolution.</title>
        <authorList>
            <person name="Mudd A.B."/>
        </authorList>
    </citation>
    <scope>NUCLEOTIDE SEQUENCE</scope>
    <source>
        <strain evidence="4">237g6f4</strain>
        <tissue evidence="4">Blood</tissue>
    </source>
</reference>
<gene>
    <name evidence="4" type="ORF">GDO81_017337</name>
</gene>
<dbReference type="GO" id="GO:0035556">
    <property type="term" value="P:intracellular signal transduction"/>
    <property type="evidence" value="ECO:0007669"/>
    <property type="project" value="TreeGrafter"/>
</dbReference>
<name>A0AAV7AJY8_ENGPU</name>
<dbReference type="PANTHER" id="PTHR15417">
    <property type="entry name" value="PROTEIN PHOSPHATASE INHIBITOR AND DOPAMINE- AND CAMP-REGULATED NEURONAL PHOSPHOPROTEIN"/>
    <property type="match status" value="1"/>
</dbReference>
<feature type="region of interest" description="Disordered" evidence="3">
    <location>
        <begin position="165"/>
        <end position="212"/>
    </location>
</feature>
<evidence type="ECO:0000256" key="3">
    <source>
        <dbReference type="SAM" id="MobiDB-lite"/>
    </source>
</evidence>
<dbReference type="Pfam" id="PF05395">
    <property type="entry name" value="DARPP-32"/>
    <property type="match status" value="1"/>
</dbReference>
<organism evidence="4 5">
    <name type="scientific">Engystomops pustulosus</name>
    <name type="common">Tungara frog</name>
    <name type="synonym">Physalaemus pustulosus</name>
    <dbReference type="NCBI Taxonomy" id="76066"/>
    <lineage>
        <taxon>Eukaryota</taxon>
        <taxon>Metazoa</taxon>
        <taxon>Chordata</taxon>
        <taxon>Craniata</taxon>
        <taxon>Vertebrata</taxon>
        <taxon>Euteleostomi</taxon>
        <taxon>Amphibia</taxon>
        <taxon>Batrachia</taxon>
        <taxon>Anura</taxon>
        <taxon>Neobatrachia</taxon>
        <taxon>Hyloidea</taxon>
        <taxon>Leptodactylidae</taxon>
        <taxon>Leiuperinae</taxon>
        <taxon>Engystomops</taxon>
    </lineage>
</organism>
<feature type="compositionally biased region" description="Basic and acidic residues" evidence="3">
    <location>
        <begin position="165"/>
        <end position="176"/>
    </location>
</feature>
<accession>A0AAV7AJY8</accession>
<proteinExistence type="inferred from homology"/>
<evidence type="ECO:0000256" key="2">
    <source>
        <dbReference type="ARBA" id="ARBA00023272"/>
    </source>
</evidence>
<evidence type="ECO:0000256" key="1">
    <source>
        <dbReference type="ARBA" id="ARBA00007775"/>
    </source>
</evidence>
<dbReference type="InterPro" id="IPR008466">
    <property type="entry name" value="PPP1R1A/B/C"/>
</dbReference>
<dbReference type="EMBL" id="WNYA01000008">
    <property type="protein sequence ID" value="KAG8559431.1"/>
    <property type="molecule type" value="Genomic_DNA"/>
</dbReference>
<dbReference type="PANTHER" id="PTHR15417:SF5">
    <property type="entry name" value="PROTEIN PHOSPHATASE 1 REGULATORY SUBUNIT 1C"/>
    <property type="match status" value="1"/>
</dbReference>
<comment type="similarity">
    <text evidence="1">Belongs to the protein phosphatase inhibitor 1 family.</text>
</comment>
<dbReference type="GO" id="GO:0004864">
    <property type="term" value="F:protein phosphatase inhibitor activity"/>
    <property type="evidence" value="ECO:0007669"/>
    <property type="project" value="UniProtKB-KW"/>
</dbReference>
<feature type="region of interest" description="Disordered" evidence="3">
    <location>
        <begin position="84"/>
        <end position="134"/>
    </location>
</feature>
<sequence length="212" mass="24390">MWNKGVALFMRQHLIRKKIQLSPNCIERHLKNVCRGLDTWTARLQPGGVSFFNHSSNHHQYSMEPNSPKKIQFAVPLFQSQLDPEASEQIRKRRPTPASLVILNEPSPPEINDNRTSGTHEENVSPKQRKQSVYSAPAMKGINSQSKSLIYTDDKEQALTERTELLTRPKRKDTPYHLDLPFFPGVTQMKKQEASPFLEEEENAEDDDECDH</sequence>
<feature type="compositionally biased region" description="Acidic residues" evidence="3">
    <location>
        <begin position="198"/>
        <end position="212"/>
    </location>
</feature>
<dbReference type="AlphaFoldDB" id="A0AAV7AJY8"/>
<evidence type="ECO:0000313" key="4">
    <source>
        <dbReference type="EMBL" id="KAG8559431.1"/>
    </source>
</evidence>
<keyword evidence="2" id="KW-0650">Protein phosphatase inhibitor</keyword>
<evidence type="ECO:0000313" key="5">
    <source>
        <dbReference type="Proteomes" id="UP000824782"/>
    </source>
</evidence>